<dbReference type="InterPro" id="IPR035418">
    <property type="entry name" value="AraC-bd_2"/>
</dbReference>
<evidence type="ECO:0000313" key="6">
    <source>
        <dbReference type="Proteomes" id="UP000265366"/>
    </source>
</evidence>
<keyword evidence="2" id="KW-0238">DNA-binding</keyword>
<dbReference type="EMBL" id="QXFM01000073">
    <property type="protein sequence ID" value="RIV88160.1"/>
    <property type="molecule type" value="Genomic_DNA"/>
</dbReference>
<dbReference type="InterPro" id="IPR009057">
    <property type="entry name" value="Homeodomain-like_sf"/>
</dbReference>
<keyword evidence="3" id="KW-0804">Transcription</keyword>
<keyword evidence="1" id="KW-0805">Transcription regulation</keyword>
<name>A0A3A1P6D4_9SPHN</name>
<comment type="caution">
    <text evidence="5">The sequence shown here is derived from an EMBL/GenBank/DDBJ whole genome shotgun (WGS) entry which is preliminary data.</text>
</comment>
<dbReference type="AlphaFoldDB" id="A0A3A1P6D4"/>
<reference evidence="5 6" key="1">
    <citation type="submission" date="2018-08" db="EMBL/GenBank/DDBJ databases">
        <title>Erythrobacter zhengii sp.nov., a bacterium isolated from deep-sea sediment.</title>
        <authorList>
            <person name="Fang C."/>
            <person name="Wu Y.-H."/>
            <person name="Sun C."/>
            <person name="Wang H."/>
            <person name="Cheng H."/>
            <person name="Meng F.-X."/>
            <person name="Wang C.-S."/>
            <person name="Xu X.-W."/>
        </authorList>
    </citation>
    <scope>NUCLEOTIDE SEQUENCE [LARGE SCALE GENOMIC DNA]</scope>
    <source>
        <strain evidence="5 6">CCTCC AB 2015396</strain>
    </source>
</reference>
<dbReference type="InterPro" id="IPR050204">
    <property type="entry name" value="AraC_XylS_family_regulators"/>
</dbReference>
<sequence>MDYLSFSTRATTRQERSAQWQMITRAPSAELGDDREASIRGCDLGELRLCSVAMGKHRLENERTSLHEPDAGLIKFVFLEEGECLIEQNGRSVSLSAGQWCALDKTLPFRTEAQEATRQLALAIPKRRLEAWSGSARQFTMAECFLNGAGNVLHESAAAAISAATVMGRRDRARLGDVLVQMLNMVWQADPQISGARTHRARRLVVLDFIERNLADPDLSIAWISEALGYSKRTLHKLFADEATTLNRLIWNRRLDHCRKALLDPAQSRCSITEIAHDWGFSDSQHFSRAFKMRFGASPRDYRNRNLVH</sequence>
<dbReference type="PANTHER" id="PTHR46796:SF6">
    <property type="entry name" value="ARAC SUBFAMILY"/>
    <property type="match status" value="1"/>
</dbReference>
<dbReference type="GO" id="GO:0003700">
    <property type="term" value="F:DNA-binding transcription factor activity"/>
    <property type="evidence" value="ECO:0007669"/>
    <property type="project" value="InterPro"/>
</dbReference>
<keyword evidence="6" id="KW-1185">Reference proteome</keyword>
<dbReference type="SUPFAM" id="SSF46689">
    <property type="entry name" value="Homeodomain-like"/>
    <property type="match status" value="1"/>
</dbReference>
<accession>A0A3A1P6D4</accession>
<dbReference type="Gene3D" id="1.10.10.60">
    <property type="entry name" value="Homeodomain-like"/>
    <property type="match status" value="1"/>
</dbReference>
<dbReference type="PANTHER" id="PTHR46796">
    <property type="entry name" value="HTH-TYPE TRANSCRIPTIONAL ACTIVATOR RHAS-RELATED"/>
    <property type="match status" value="1"/>
</dbReference>
<evidence type="ECO:0000256" key="2">
    <source>
        <dbReference type="ARBA" id="ARBA00023125"/>
    </source>
</evidence>
<evidence type="ECO:0000259" key="4">
    <source>
        <dbReference type="PROSITE" id="PS01124"/>
    </source>
</evidence>
<dbReference type="InterPro" id="IPR020449">
    <property type="entry name" value="Tscrpt_reg_AraC-type_HTH"/>
</dbReference>
<dbReference type="GO" id="GO:0043565">
    <property type="term" value="F:sequence-specific DNA binding"/>
    <property type="evidence" value="ECO:0007669"/>
    <property type="project" value="InterPro"/>
</dbReference>
<feature type="domain" description="HTH araC/xylS-type" evidence="4">
    <location>
        <begin position="204"/>
        <end position="305"/>
    </location>
</feature>
<dbReference type="PROSITE" id="PS01124">
    <property type="entry name" value="HTH_ARAC_FAMILY_2"/>
    <property type="match status" value="1"/>
</dbReference>
<dbReference type="Proteomes" id="UP000265366">
    <property type="component" value="Unassembled WGS sequence"/>
</dbReference>
<evidence type="ECO:0000313" key="5">
    <source>
        <dbReference type="EMBL" id="RIV88160.1"/>
    </source>
</evidence>
<dbReference type="SMART" id="SM00342">
    <property type="entry name" value="HTH_ARAC"/>
    <property type="match status" value="1"/>
</dbReference>
<dbReference type="Pfam" id="PF14525">
    <property type="entry name" value="AraC_binding_2"/>
    <property type="match status" value="1"/>
</dbReference>
<dbReference type="InterPro" id="IPR018060">
    <property type="entry name" value="HTH_AraC"/>
</dbReference>
<proteinExistence type="predicted"/>
<organism evidence="5 6">
    <name type="scientific">Aurantiacibacter xanthus</name>
    <dbReference type="NCBI Taxonomy" id="1784712"/>
    <lineage>
        <taxon>Bacteria</taxon>
        <taxon>Pseudomonadati</taxon>
        <taxon>Pseudomonadota</taxon>
        <taxon>Alphaproteobacteria</taxon>
        <taxon>Sphingomonadales</taxon>
        <taxon>Erythrobacteraceae</taxon>
        <taxon>Aurantiacibacter</taxon>
    </lineage>
</organism>
<dbReference type="OrthoDB" id="7191628at2"/>
<evidence type="ECO:0000256" key="3">
    <source>
        <dbReference type="ARBA" id="ARBA00023163"/>
    </source>
</evidence>
<protein>
    <submittedName>
        <fullName evidence="5">Helix-turn-helix domain-containing protein</fullName>
    </submittedName>
</protein>
<dbReference type="Pfam" id="PF12833">
    <property type="entry name" value="HTH_18"/>
    <property type="match status" value="1"/>
</dbReference>
<dbReference type="PRINTS" id="PR00032">
    <property type="entry name" value="HTHARAC"/>
</dbReference>
<evidence type="ECO:0000256" key="1">
    <source>
        <dbReference type="ARBA" id="ARBA00023015"/>
    </source>
</evidence>
<gene>
    <name evidence="5" type="ORF">D2V17_08205</name>
</gene>